<keyword evidence="5 7" id="KW-0472">Membrane</keyword>
<dbReference type="Proteomes" id="UP000233782">
    <property type="component" value="Unassembled WGS sequence"/>
</dbReference>
<keyword evidence="3 7" id="KW-1134">Transmembrane beta strand</keyword>
<dbReference type="EMBL" id="PJMU01000001">
    <property type="protein sequence ID" value="PKV75485.1"/>
    <property type="molecule type" value="Genomic_DNA"/>
</dbReference>
<dbReference type="PROSITE" id="PS52016">
    <property type="entry name" value="TONB_DEPENDENT_REC_3"/>
    <property type="match status" value="1"/>
</dbReference>
<dbReference type="Pfam" id="PF07715">
    <property type="entry name" value="Plug"/>
    <property type="match status" value="1"/>
</dbReference>
<name>A0A2N3V1I9_9BACT</name>
<sequence>MKQPLLSFTKLIKVGGTAIATLWAVSSHSQSALPDSANTSQETRSSAIAQQVPKEQLNKGLVYNTEQLLIGQFAGLRLVPSGGSPGTGAEMVMRSGTSLLGNNSPLVVIDGVLLDPFSHSLHASNLSWLNAEDIATVSLLKDAAATALYGGAAANGVLIITTKSGRTSDKMRLLYNATGSVSSLRKKADIFSAADFRELIRERYTDQQHLLGDYDTDWQDEIYRTGFSMMHNLNLSGALGTVPYRIAAGQVNQNGILKATRYKRNSLAINLQPSLLQKHLTFNLSLHSSGQALRLADERAIPAAMAFDPTQPVYADNNFGGYFTHTRPDGSAIGSQINPVSLLEQKENREEIQTLYGQAHMQYRLHFLPVLTTNYRYAHVKSAGDYRSEVYPEMAYRQNSPIDLITHRLKSDVTYYETFVTLDQAIPAISSMLDLKVGLLKTKRENESKSTEENKNELIYSRGKRITTKQENLSYYGSLGYTLHSRYTLKGSFRNLSDVNYDEDILRQRSIALGIDWDIKKESFLASTDVISLLKFRLDVGWFSKVDEPNRFRTALWTPVQGNPIDYGFAGPQSLVDTERTRQKSIGLDFGLMDNRLSGNLGYFQTKSSDLFIPFRYSVGSGYGSSYLAVGGLSVSVLETALHYHVVQKGSANLKLGLHTTVARNEVTSIGDFVHKYTFSDNDYGLALVKGEPAQVFDLYRHLYDSNGKPIQGGYDRSKYGYAIKYPMGSSQPKLYYGISSEGAYGRWDMSLLLRGAAGNQVHNRANAQRSWLYANDQMEYLSNANRSYLATGLISAHTESSHFLEKASFLRMEYLQLGYNAGRVLGNKMEMRVNATAQNAFVLARYSGQDPEVANGIDRGHYPQPRTFSLGLNLTL</sequence>
<evidence type="ECO:0000256" key="6">
    <source>
        <dbReference type="ARBA" id="ARBA00023237"/>
    </source>
</evidence>
<evidence type="ECO:0000313" key="10">
    <source>
        <dbReference type="Proteomes" id="UP000233782"/>
    </source>
</evidence>
<reference evidence="9 10" key="1">
    <citation type="submission" date="2017-12" db="EMBL/GenBank/DDBJ databases">
        <title>Genomic Encyclopedia of Type Strains, Phase III (KMG-III): the genomes of soil and plant-associated and newly described type strains.</title>
        <authorList>
            <person name="Whitman W."/>
        </authorList>
    </citation>
    <scope>NUCLEOTIDE SEQUENCE [LARGE SCALE GENOMIC DNA]</scope>
    <source>
        <strain evidence="9 10">LP43</strain>
    </source>
</reference>
<evidence type="ECO:0000256" key="5">
    <source>
        <dbReference type="ARBA" id="ARBA00023136"/>
    </source>
</evidence>
<evidence type="ECO:0000256" key="7">
    <source>
        <dbReference type="PROSITE-ProRule" id="PRU01360"/>
    </source>
</evidence>
<dbReference type="InterPro" id="IPR036942">
    <property type="entry name" value="Beta-barrel_TonB_sf"/>
</dbReference>
<dbReference type="InterPro" id="IPR037066">
    <property type="entry name" value="Plug_dom_sf"/>
</dbReference>
<dbReference type="Gene3D" id="2.170.130.10">
    <property type="entry name" value="TonB-dependent receptor, plug domain"/>
    <property type="match status" value="1"/>
</dbReference>
<gene>
    <name evidence="9" type="ORF">BD749_0427</name>
</gene>
<organism evidence="9 10">
    <name type="scientific">Pontibacter ramchanderi</name>
    <dbReference type="NCBI Taxonomy" id="1179743"/>
    <lineage>
        <taxon>Bacteria</taxon>
        <taxon>Pseudomonadati</taxon>
        <taxon>Bacteroidota</taxon>
        <taxon>Cytophagia</taxon>
        <taxon>Cytophagales</taxon>
        <taxon>Hymenobacteraceae</taxon>
        <taxon>Pontibacter</taxon>
    </lineage>
</organism>
<comment type="caution">
    <text evidence="9">The sequence shown here is derived from an EMBL/GenBank/DDBJ whole genome shotgun (WGS) entry which is preliminary data.</text>
</comment>
<accession>A0A2N3V1I9</accession>
<evidence type="ECO:0000313" key="9">
    <source>
        <dbReference type="EMBL" id="PKV75485.1"/>
    </source>
</evidence>
<dbReference type="AlphaFoldDB" id="A0A2N3V1I9"/>
<evidence type="ECO:0000256" key="1">
    <source>
        <dbReference type="ARBA" id="ARBA00004571"/>
    </source>
</evidence>
<dbReference type="GO" id="GO:0009279">
    <property type="term" value="C:cell outer membrane"/>
    <property type="evidence" value="ECO:0007669"/>
    <property type="project" value="UniProtKB-SubCell"/>
</dbReference>
<evidence type="ECO:0000256" key="3">
    <source>
        <dbReference type="ARBA" id="ARBA00022452"/>
    </source>
</evidence>
<comment type="similarity">
    <text evidence="7">Belongs to the TonB-dependent receptor family.</text>
</comment>
<keyword evidence="9" id="KW-0675">Receptor</keyword>
<evidence type="ECO:0000256" key="2">
    <source>
        <dbReference type="ARBA" id="ARBA00022448"/>
    </source>
</evidence>
<dbReference type="InterPro" id="IPR039426">
    <property type="entry name" value="TonB-dep_rcpt-like"/>
</dbReference>
<dbReference type="NCBIfam" id="TIGR04056">
    <property type="entry name" value="OMP_RagA_SusC"/>
    <property type="match status" value="1"/>
</dbReference>
<dbReference type="Gene3D" id="2.40.170.20">
    <property type="entry name" value="TonB-dependent receptor, beta-barrel domain"/>
    <property type="match status" value="1"/>
</dbReference>
<dbReference type="NCBIfam" id="TIGR04057">
    <property type="entry name" value="SusC_RagA_signa"/>
    <property type="match status" value="1"/>
</dbReference>
<dbReference type="InterPro" id="IPR012910">
    <property type="entry name" value="Plug_dom"/>
</dbReference>
<comment type="subcellular location">
    <subcellularLocation>
        <location evidence="1 7">Cell outer membrane</location>
        <topology evidence="1 7">Multi-pass membrane protein</topology>
    </subcellularLocation>
</comment>
<dbReference type="SUPFAM" id="SSF56935">
    <property type="entry name" value="Porins"/>
    <property type="match status" value="1"/>
</dbReference>
<keyword evidence="10" id="KW-1185">Reference proteome</keyword>
<evidence type="ECO:0000259" key="8">
    <source>
        <dbReference type="Pfam" id="PF07715"/>
    </source>
</evidence>
<keyword evidence="6 7" id="KW-0998">Cell outer membrane</keyword>
<keyword evidence="4 7" id="KW-0812">Transmembrane</keyword>
<keyword evidence="2 7" id="KW-0813">Transport</keyword>
<evidence type="ECO:0000256" key="4">
    <source>
        <dbReference type="ARBA" id="ARBA00022692"/>
    </source>
</evidence>
<protein>
    <submittedName>
        <fullName evidence="9">Iron complex outermembrane receptor protein</fullName>
    </submittedName>
</protein>
<dbReference type="InterPro" id="IPR023996">
    <property type="entry name" value="TonB-dep_OMP_SusC/RagA"/>
</dbReference>
<proteinExistence type="inferred from homology"/>
<feature type="domain" description="TonB-dependent receptor plug" evidence="8">
    <location>
        <begin position="46"/>
        <end position="157"/>
    </location>
</feature>
<dbReference type="InterPro" id="IPR023997">
    <property type="entry name" value="TonB-dep_OMP_SusC/RagA_CS"/>
</dbReference>